<evidence type="ECO:0000259" key="2">
    <source>
        <dbReference type="Pfam" id="PF13439"/>
    </source>
</evidence>
<evidence type="ECO:0000259" key="1">
    <source>
        <dbReference type="Pfam" id="PF00534"/>
    </source>
</evidence>
<dbReference type="PANTHER" id="PTHR45947:SF3">
    <property type="entry name" value="SULFOQUINOVOSYL TRANSFERASE SQD2"/>
    <property type="match status" value="1"/>
</dbReference>
<gene>
    <name evidence="3" type="ORF">S01H4_00816</name>
</gene>
<feature type="domain" description="Glycosyl transferase family 1" evidence="1">
    <location>
        <begin position="209"/>
        <end position="373"/>
    </location>
</feature>
<comment type="caution">
    <text evidence="3">The sequence shown here is derived from an EMBL/GenBank/DDBJ whole genome shotgun (WGS) entry which is preliminary data.</text>
</comment>
<dbReference type="EMBL" id="BART01000126">
    <property type="protein sequence ID" value="GAG65199.1"/>
    <property type="molecule type" value="Genomic_DNA"/>
</dbReference>
<name>X0Z7W1_9ZZZZ</name>
<dbReference type="Pfam" id="PF00534">
    <property type="entry name" value="Glycos_transf_1"/>
    <property type="match status" value="1"/>
</dbReference>
<feature type="domain" description="Glycosyltransferase subfamily 4-like N-terminal" evidence="2">
    <location>
        <begin position="15"/>
        <end position="196"/>
    </location>
</feature>
<dbReference type="SUPFAM" id="SSF53756">
    <property type="entry name" value="UDP-Glycosyltransferase/glycogen phosphorylase"/>
    <property type="match status" value="1"/>
</dbReference>
<organism evidence="3">
    <name type="scientific">marine sediment metagenome</name>
    <dbReference type="NCBI Taxonomy" id="412755"/>
    <lineage>
        <taxon>unclassified sequences</taxon>
        <taxon>metagenomes</taxon>
        <taxon>ecological metagenomes</taxon>
    </lineage>
</organism>
<dbReference type="PANTHER" id="PTHR45947">
    <property type="entry name" value="SULFOQUINOVOSYL TRANSFERASE SQD2"/>
    <property type="match status" value="1"/>
</dbReference>
<reference evidence="3" key="1">
    <citation type="journal article" date="2014" name="Front. Microbiol.">
        <title>High frequency of phylogenetically diverse reductive dehalogenase-homologous genes in deep subseafloor sedimentary metagenomes.</title>
        <authorList>
            <person name="Kawai M."/>
            <person name="Futagami T."/>
            <person name="Toyoda A."/>
            <person name="Takaki Y."/>
            <person name="Nishi S."/>
            <person name="Hori S."/>
            <person name="Arai W."/>
            <person name="Tsubouchi T."/>
            <person name="Morono Y."/>
            <person name="Uchiyama I."/>
            <person name="Ito T."/>
            <person name="Fujiyama A."/>
            <person name="Inagaki F."/>
            <person name="Takami H."/>
        </authorList>
    </citation>
    <scope>NUCLEOTIDE SEQUENCE</scope>
    <source>
        <strain evidence="3">Expedition CK06-06</strain>
    </source>
</reference>
<evidence type="ECO:0000313" key="3">
    <source>
        <dbReference type="EMBL" id="GAG65199.1"/>
    </source>
</evidence>
<accession>X0Z7W1</accession>
<dbReference type="InterPro" id="IPR001296">
    <property type="entry name" value="Glyco_trans_1"/>
</dbReference>
<dbReference type="Gene3D" id="3.40.50.2000">
    <property type="entry name" value="Glycogen Phosphorylase B"/>
    <property type="match status" value="2"/>
</dbReference>
<dbReference type="InterPro" id="IPR028098">
    <property type="entry name" value="Glyco_trans_4-like_N"/>
</dbReference>
<evidence type="ECO:0008006" key="4">
    <source>
        <dbReference type="Google" id="ProtNLM"/>
    </source>
</evidence>
<proteinExistence type="predicted"/>
<dbReference type="Pfam" id="PF13439">
    <property type="entry name" value="Glyco_transf_4"/>
    <property type="match status" value="1"/>
</dbReference>
<dbReference type="InterPro" id="IPR050194">
    <property type="entry name" value="Glycosyltransferase_grp1"/>
</dbReference>
<protein>
    <recommendedName>
        <fullName evidence="4">Glycosyl transferase family 1 domain-containing protein</fullName>
    </recommendedName>
</protein>
<sequence length="399" mass="46530">MKVQLQNTLFYPATGGIENYLYHASKILLRMGHEPTILCSRHQPNLPAKEVYEGIKIIRHPYYHLPKPLFAFNLIYYEKSLQKFVKTNSKDIDAIWSRHPYCTYASCKALQEIPTIYIQATVWPSFLRYASEKLKGVRKIFFRVQNLQDYYIEKKAMEMCDKIVVLSKIRMREISDFYKFPKNKFEIVPPGIDLERFKPRERDKKLLNTSKISENAKIILTVCRLSPEKNVSMLIKAFAKLNIENTYLLIVGDGPNKLYLKQLAKELSINSKVKFLGFRKDIEKFYSIADVFILPSKYEGFGHVYLEAMASGVPCVGLRSDYPNIIVASEEIIRDGQTGYCADPYSIEDLAEKIEEIISNDELRYRMGRESREICEKEYSWEKHVQALIKIVDNTGRRH</sequence>
<dbReference type="CDD" id="cd03801">
    <property type="entry name" value="GT4_PimA-like"/>
    <property type="match status" value="1"/>
</dbReference>
<dbReference type="GO" id="GO:0016757">
    <property type="term" value="F:glycosyltransferase activity"/>
    <property type="evidence" value="ECO:0007669"/>
    <property type="project" value="InterPro"/>
</dbReference>
<dbReference type="AlphaFoldDB" id="X0Z7W1"/>